<feature type="transmembrane region" description="Helical" evidence="1">
    <location>
        <begin position="59"/>
        <end position="90"/>
    </location>
</feature>
<dbReference type="RefSeq" id="WP_002788718.1">
    <property type="nucleotide sequence ID" value="NZ_HE973364.1"/>
</dbReference>
<sequence>MEEERNRRSDTKTDDNFESPSWLKSFSASLSKLSKKLQITFDRLLFVFDEEQKQKIKRVLYYLICFVGFFGYAIFEILILVIWIVFRLIVSKTDQKARIGGKGHYNLFSMWLELAVFLNLFKKLLVFLLRCFGGERFNYSEKGLGKFITNLVREIRPSPMTFRCGVLTIIIVAYFSIQNAIAYIQVNSLDFASGVRPPAAYEKIKNAEYTIVDENSVPQTYKLIDGKYEYRVNENWMGFVGIGKIAFGDINGDGKDDAVVELNQNNGGILVRPYLTAILDYNNAFQQTNQIGIDNIEKMYIYDGKITANMLTHAKTDPRCCPSLQVKKVYQYNGQGLEEYATNSNPSINQLPLDTN</sequence>
<protein>
    <recommendedName>
        <fullName evidence="4">VCBS repeat-containing protein</fullName>
    </recommendedName>
</protein>
<keyword evidence="1" id="KW-1133">Transmembrane helix</keyword>
<evidence type="ECO:0008006" key="4">
    <source>
        <dbReference type="Google" id="ProtNLM"/>
    </source>
</evidence>
<evidence type="ECO:0000313" key="2">
    <source>
        <dbReference type="EMBL" id="CCI18685.1"/>
    </source>
</evidence>
<comment type="caution">
    <text evidence="2">The sequence shown here is derived from an EMBL/GenBank/DDBJ whole genome shotgun (WGS) entry which is preliminary data.</text>
</comment>
<gene>
    <name evidence="2" type="ORF">MICAF_4290008</name>
</gene>
<reference evidence="2 3" key="1">
    <citation type="submission" date="2012-04" db="EMBL/GenBank/DDBJ databases">
        <authorList>
            <person name="Genoscope - CEA"/>
        </authorList>
    </citation>
    <scope>NUCLEOTIDE SEQUENCE [LARGE SCALE GENOMIC DNA]</scope>
    <source>
        <strain evidence="2 3">9807</strain>
    </source>
</reference>
<proteinExistence type="predicted"/>
<name>I4H9G1_MICAE</name>
<feature type="transmembrane region" description="Helical" evidence="1">
    <location>
        <begin position="110"/>
        <end position="132"/>
    </location>
</feature>
<feature type="transmembrane region" description="Helical" evidence="1">
    <location>
        <begin position="160"/>
        <end position="177"/>
    </location>
</feature>
<dbReference type="Proteomes" id="UP000003613">
    <property type="component" value="Unassembled WGS sequence"/>
</dbReference>
<evidence type="ECO:0000313" key="3">
    <source>
        <dbReference type="Proteomes" id="UP000003613"/>
    </source>
</evidence>
<organism evidence="2 3">
    <name type="scientific">Microcystis aeruginosa PCC 9807</name>
    <dbReference type="NCBI Taxonomy" id="1160283"/>
    <lineage>
        <taxon>Bacteria</taxon>
        <taxon>Bacillati</taxon>
        <taxon>Cyanobacteriota</taxon>
        <taxon>Cyanophyceae</taxon>
        <taxon>Oscillatoriophycideae</taxon>
        <taxon>Chroococcales</taxon>
        <taxon>Microcystaceae</taxon>
        <taxon>Microcystis</taxon>
    </lineage>
</organism>
<evidence type="ECO:0000256" key="1">
    <source>
        <dbReference type="SAM" id="Phobius"/>
    </source>
</evidence>
<keyword evidence="1" id="KW-0472">Membrane</keyword>
<keyword evidence="1" id="KW-0812">Transmembrane</keyword>
<dbReference type="EMBL" id="CAIM01000367">
    <property type="protein sequence ID" value="CCI18685.1"/>
    <property type="molecule type" value="Genomic_DNA"/>
</dbReference>
<dbReference type="HOGENOM" id="CLU_778038_0_0_3"/>
<dbReference type="AlphaFoldDB" id="I4H9G1"/>
<accession>I4H9G1</accession>